<keyword evidence="5" id="KW-0675">Receptor</keyword>
<keyword evidence="4 6" id="KW-0472">Membrane</keyword>
<feature type="transmembrane region" description="Helical" evidence="6">
    <location>
        <begin position="203"/>
        <end position="222"/>
    </location>
</feature>
<dbReference type="EMBL" id="JABXBU010000001">
    <property type="protein sequence ID" value="KAF8797026.1"/>
    <property type="molecule type" value="Genomic_DNA"/>
</dbReference>
<reference evidence="7" key="2">
    <citation type="submission" date="2020-06" db="EMBL/GenBank/DDBJ databases">
        <authorList>
            <person name="Sheffer M."/>
        </authorList>
    </citation>
    <scope>NUCLEOTIDE SEQUENCE</scope>
</reference>
<keyword evidence="3 6" id="KW-1133">Transmembrane helix</keyword>
<comment type="subcellular location">
    <subcellularLocation>
        <location evidence="1">Membrane</location>
        <topology evidence="1">Multi-pass membrane protein</topology>
    </subcellularLocation>
</comment>
<proteinExistence type="predicted"/>
<evidence type="ECO:0000313" key="7">
    <source>
        <dbReference type="EMBL" id="KAF8797026.1"/>
    </source>
</evidence>
<evidence type="ECO:0000256" key="3">
    <source>
        <dbReference type="ARBA" id="ARBA00022989"/>
    </source>
</evidence>
<dbReference type="GO" id="GO:0016020">
    <property type="term" value="C:membrane"/>
    <property type="evidence" value="ECO:0007669"/>
    <property type="project" value="UniProtKB-SubCell"/>
</dbReference>
<evidence type="ECO:0000256" key="5">
    <source>
        <dbReference type="ARBA" id="ARBA00023170"/>
    </source>
</evidence>
<dbReference type="PANTHER" id="PTHR21421:SF29">
    <property type="entry name" value="GUSTATORY RECEPTOR 5A FOR TREHALOSE-RELATED"/>
    <property type="match status" value="1"/>
</dbReference>
<accession>A0A8T0G292</accession>
<dbReference type="GO" id="GO:0007606">
    <property type="term" value="P:sensory perception of chemical stimulus"/>
    <property type="evidence" value="ECO:0007669"/>
    <property type="project" value="TreeGrafter"/>
</dbReference>
<evidence type="ECO:0000256" key="2">
    <source>
        <dbReference type="ARBA" id="ARBA00022692"/>
    </source>
</evidence>
<evidence type="ECO:0000256" key="4">
    <source>
        <dbReference type="ARBA" id="ARBA00023136"/>
    </source>
</evidence>
<dbReference type="Proteomes" id="UP000807504">
    <property type="component" value="Unassembled WGS sequence"/>
</dbReference>
<protein>
    <recommendedName>
        <fullName evidence="9">Gustatory receptor</fullName>
    </recommendedName>
</protein>
<organism evidence="7 8">
    <name type="scientific">Argiope bruennichi</name>
    <name type="common">Wasp spider</name>
    <name type="synonym">Aranea bruennichi</name>
    <dbReference type="NCBI Taxonomy" id="94029"/>
    <lineage>
        <taxon>Eukaryota</taxon>
        <taxon>Metazoa</taxon>
        <taxon>Ecdysozoa</taxon>
        <taxon>Arthropoda</taxon>
        <taxon>Chelicerata</taxon>
        <taxon>Arachnida</taxon>
        <taxon>Araneae</taxon>
        <taxon>Araneomorphae</taxon>
        <taxon>Entelegynae</taxon>
        <taxon>Araneoidea</taxon>
        <taxon>Araneidae</taxon>
        <taxon>Argiope</taxon>
    </lineage>
</organism>
<evidence type="ECO:0008006" key="9">
    <source>
        <dbReference type="Google" id="ProtNLM"/>
    </source>
</evidence>
<gene>
    <name evidence="7" type="ORF">HNY73_001341</name>
</gene>
<dbReference type="GO" id="GO:0038023">
    <property type="term" value="F:signaling receptor activity"/>
    <property type="evidence" value="ECO:0007669"/>
    <property type="project" value="UniProtKB-ARBA"/>
</dbReference>
<keyword evidence="2 6" id="KW-0812">Transmembrane</keyword>
<feature type="transmembrane region" description="Helical" evidence="6">
    <location>
        <begin position="130"/>
        <end position="151"/>
    </location>
</feature>
<dbReference type="PANTHER" id="PTHR21421">
    <property type="entry name" value="GUSTATORY RECEPTOR"/>
    <property type="match status" value="1"/>
</dbReference>
<comment type="caution">
    <text evidence="7">The sequence shown here is derived from an EMBL/GenBank/DDBJ whole genome shotgun (WGS) entry which is preliminary data.</text>
</comment>
<evidence type="ECO:0000313" key="8">
    <source>
        <dbReference type="Proteomes" id="UP000807504"/>
    </source>
</evidence>
<evidence type="ECO:0000256" key="1">
    <source>
        <dbReference type="ARBA" id="ARBA00004141"/>
    </source>
</evidence>
<feature type="transmembrane region" description="Helical" evidence="6">
    <location>
        <begin position="94"/>
        <end position="118"/>
    </location>
</feature>
<keyword evidence="8" id="KW-1185">Reference proteome</keyword>
<sequence length="225" mass="25780">MAKLWEIKSTSHQNVAVACSGDDNVVVKLQEQISELSLQVNELNKRHYSLCQQFRSRSRKFIAKSQMLIARQNYKRILRNYQELSITLTFADGYLSYPAFAAVLECMVGLFWCVYSILSSYDADYLNVKIIYMVIAIYSILLLILMVPAALTNEAAKESRRLIESLPGWFPQRHKEINLRILRLFKSEPALTLWEIYRIEKSLVINVIGTLLTYGLLVGTFGSGV</sequence>
<dbReference type="PROSITE" id="PS51257">
    <property type="entry name" value="PROKAR_LIPOPROTEIN"/>
    <property type="match status" value="1"/>
</dbReference>
<reference evidence="7" key="1">
    <citation type="journal article" date="2020" name="bioRxiv">
        <title>Chromosome-level reference genome of the European wasp spider Argiope bruennichi: a resource for studies on range expansion and evolutionary adaptation.</title>
        <authorList>
            <person name="Sheffer M.M."/>
            <person name="Hoppe A."/>
            <person name="Krehenwinkel H."/>
            <person name="Uhl G."/>
            <person name="Kuss A.W."/>
            <person name="Jensen L."/>
            <person name="Jensen C."/>
            <person name="Gillespie R.G."/>
            <person name="Hoff K.J."/>
            <person name="Prost S."/>
        </authorList>
    </citation>
    <scope>NUCLEOTIDE SEQUENCE</scope>
</reference>
<evidence type="ECO:0000256" key="6">
    <source>
        <dbReference type="SAM" id="Phobius"/>
    </source>
</evidence>
<dbReference type="AlphaFoldDB" id="A0A8T0G292"/>
<dbReference type="GO" id="GO:0051606">
    <property type="term" value="P:detection of stimulus"/>
    <property type="evidence" value="ECO:0007669"/>
    <property type="project" value="UniProtKB-ARBA"/>
</dbReference>
<name>A0A8T0G292_ARGBR</name>